<name>A0A0S3TBE2_PHAAN</name>
<dbReference type="Proteomes" id="UP000291084">
    <property type="component" value="Chromosome 11"/>
</dbReference>
<gene>
    <name evidence="1" type="primary">Vigan.11G204900</name>
    <name evidence="1" type="ORF">VIGAN_11204900</name>
</gene>
<proteinExistence type="predicted"/>
<keyword evidence="2" id="KW-1185">Reference proteome</keyword>
<evidence type="ECO:0000313" key="2">
    <source>
        <dbReference type="Proteomes" id="UP000291084"/>
    </source>
</evidence>
<protein>
    <submittedName>
        <fullName evidence="1">Uncharacterized protein</fullName>
    </submittedName>
</protein>
<organism evidence="1 2">
    <name type="scientific">Vigna angularis var. angularis</name>
    <dbReference type="NCBI Taxonomy" id="157739"/>
    <lineage>
        <taxon>Eukaryota</taxon>
        <taxon>Viridiplantae</taxon>
        <taxon>Streptophyta</taxon>
        <taxon>Embryophyta</taxon>
        <taxon>Tracheophyta</taxon>
        <taxon>Spermatophyta</taxon>
        <taxon>Magnoliopsida</taxon>
        <taxon>eudicotyledons</taxon>
        <taxon>Gunneridae</taxon>
        <taxon>Pentapetalae</taxon>
        <taxon>rosids</taxon>
        <taxon>fabids</taxon>
        <taxon>Fabales</taxon>
        <taxon>Fabaceae</taxon>
        <taxon>Papilionoideae</taxon>
        <taxon>50 kb inversion clade</taxon>
        <taxon>NPAAA clade</taxon>
        <taxon>indigoferoid/millettioid clade</taxon>
        <taxon>Phaseoleae</taxon>
        <taxon>Vigna</taxon>
    </lineage>
</organism>
<accession>A0A0S3TBE2</accession>
<sequence length="131" mass="14544">MLLLFVSIKSFGSYTAFRRSVVFSCLVPVFFSLTTRPLPAFHRSVTTEEEICEDLYHGPQHSHVKVQMNFGFLINVLGLFLRLWVLRGGCTTRILGLVSRFWVPRGGCTSGVNDGVGCCRSVLVVGRCGLT</sequence>
<dbReference type="AlphaFoldDB" id="A0A0S3TBE2"/>
<evidence type="ECO:0000313" key="1">
    <source>
        <dbReference type="EMBL" id="BAU02506.1"/>
    </source>
</evidence>
<dbReference type="EMBL" id="AP015044">
    <property type="protein sequence ID" value="BAU02506.1"/>
    <property type="molecule type" value="Genomic_DNA"/>
</dbReference>
<reference evidence="1 2" key="1">
    <citation type="journal article" date="2015" name="Sci. Rep.">
        <title>The power of single molecule real-time sequencing technology in the de novo assembly of a eukaryotic genome.</title>
        <authorList>
            <person name="Sakai H."/>
            <person name="Naito K."/>
            <person name="Ogiso-Tanaka E."/>
            <person name="Takahashi Y."/>
            <person name="Iseki K."/>
            <person name="Muto C."/>
            <person name="Satou K."/>
            <person name="Teruya K."/>
            <person name="Shiroma A."/>
            <person name="Shimoji M."/>
            <person name="Hirano T."/>
            <person name="Itoh T."/>
            <person name="Kaga A."/>
            <person name="Tomooka N."/>
        </authorList>
    </citation>
    <scope>NUCLEOTIDE SEQUENCE [LARGE SCALE GENOMIC DNA]</scope>
    <source>
        <strain evidence="2">cv. Shumari</strain>
    </source>
</reference>